<dbReference type="PANTHER" id="PTHR21389:SF0">
    <property type="entry name" value="ETOPOSIDE-INDUCED PROTEIN 2.4 HOMOLOG"/>
    <property type="match status" value="1"/>
</dbReference>
<dbReference type="GO" id="GO:0016236">
    <property type="term" value="P:macroautophagy"/>
    <property type="evidence" value="ECO:0007669"/>
    <property type="project" value="TreeGrafter"/>
</dbReference>
<proteinExistence type="predicted"/>
<evidence type="ECO:0000313" key="8">
    <source>
        <dbReference type="Proteomes" id="UP000636479"/>
    </source>
</evidence>
<protein>
    <recommendedName>
        <fullName evidence="9">EI24-domain-containing protein</fullName>
    </recommendedName>
</protein>
<comment type="caution">
    <text evidence="7">The sequence shown here is derived from an EMBL/GenBank/DDBJ whole genome shotgun (WGS) entry which is preliminary data.</text>
</comment>
<evidence type="ECO:0000256" key="4">
    <source>
        <dbReference type="ARBA" id="ARBA00023136"/>
    </source>
</evidence>
<dbReference type="Pfam" id="PF07264">
    <property type="entry name" value="EI24"/>
    <property type="match status" value="1"/>
</dbReference>
<feature type="transmembrane region" description="Helical" evidence="6">
    <location>
        <begin position="128"/>
        <end position="157"/>
    </location>
</feature>
<dbReference type="RefSeq" id="XP_037216425.1">
    <property type="nucleotide sequence ID" value="XM_037367031.1"/>
</dbReference>
<dbReference type="GO" id="GO:0005783">
    <property type="term" value="C:endoplasmic reticulum"/>
    <property type="evidence" value="ECO:0007669"/>
    <property type="project" value="TreeGrafter"/>
</dbReference>
<dbReference type="Proteomes" id="UP000636479">
    <property type="component" value="Unassembled WGS sequence"/>
</dbReference>
<feature type="transmembrane region" description="Helical" evidence="6">
    <location>
        <begin position="203"/>
        <end position="236"/>
    </location>
</feature>
<feature type="transmembrane region" description="Helical" evidence="6">
    <location>
        <begin position="55"/>
        <end position="73"/>
    </location>
</feature>
<keyword evidence="3 6" id="KW-1133">Transmembrane helix</keyword>
<evidence type="ECO:0000256" key="2">
    <source>
        <dbReference type="ARBA" id="ARBA00022692"/>
    </source>
</evidence>
<dbReference type="PANTHER" id="PTHR21389">
    <property type="entry name" value="P53 INDUCED PROTEIN"/>
    <property type="match status" value="1"/>
</dbReference>
<organism evidence="7 8">
    <name type="scientific">Mycena indigotica</name>
    <dbReference type="NCBI Taxonomy" id="2126181"/>
    <lineage>
        <taxon>Eukaryota</taxon>
        <taxon>Fungi</taxon>
        <taxon>Dikarya</taxon>
        <taxon>Basidiomycota</taxon>
        <taxon>Agaricomycotina</taxon>
        <taxon>Agaricomycetes</taxon>
        <taxon>Agaricomycetidae</taxon>
        <taxon>Agaricales</taxon>
        <taxon>Marasmiineae</taxon>
        <taxon>Mycenaceae</taxon>
        <taxon>Mycena</taxon>
    </lineage>
</organism>
<comment type="subcellular location">
    <subcellularLocation>
        <location evidence="1">Membrane</location>
        <topology evidence="1">Multi-pass membrane protein</topology>
    </subcellularLocation>
</comment>
<feature type="region of interest" description="Disordered" evidence="5">
    <location>
        <begin position="303"/>
        <end position="324"/>
    </location>
</feature>
<feature type="transmembrane region" description="Helical" evidence="6">
    <location>
        <begin position="163"/>
        <end position="182"/>
    </location>
</feature>
<evidence type="ECO:0000256" key="6">
    <source>
        <dbReference type="SAM" id="Phobius"/>
    </source>
</evidence>
<evidence type="ECO:0000256" key="3">
    <source>
        <dbReference type="ARBA" id="ARBA00022989"/>
    </source>
</evidence>
<sequence length="339" mass="37772">MASRHDYPLFIPIHESLLLQFTYAAHGLMDSFRWVSVFTTVARDAEIRSNILRCFLLNLSSLLCLYMVDLLFLDATPHIGWLYRLAWVLPALGVSFYLNSSWCSVIAKRAYSLQNANRAATQPPSTYNGLLTAIATSAYRVVMVFTSVVVSFALGLIPLVGPVVGFIFLCWIDAYYCFEFVWIARGMSLSGRVRHLEERWAYYLAFGLPSAALCSFGSSLANAVVFALFFPLYIIMAIHGRPLPEDPYSPLPPSSRGSDDVIRHPSPFIPIRLPIFAVVMWLNDTIVRAVSVGSAKPIKHNRSFSDGGESVEAGKGVEQARPGRAVQTRINIGRRKKID</sequence>
<keyword evidence="8" id="KW-1185">Reference proteome</keyword>
<dbReference type="OrthoDB" id="266518at2759"/>
<keyword evidence="4 6" id="KW-0472">Membrane</keyword>
<dbReference type="InterPro" id="IPR059112">
    <property type="entry name" value="CysZ/EI24"/>
</dbReference>
<dbReference type="GeneID" id="59349547"/>
<feature type="transmembrane region" description="Helical" evidence="6">
    <location>
        <begin position="85"/>
        <end position="107"/>
    </location>
</feature>
<dbReference type="EMBL" id="JACAZF010000009">
    <property type="protein sequence ID" value="KAF7295062.1"/>
    <property type="molecule type" value="Genomic_DNA"/>
</dbReference>
<reference evidence="7" key="1">
    <citation type="submission" date="2020-05" db="EMBL/GenBank/DDBJ databases">
        <title>Mycena genomes resolve the evolution of fungal bioluminescence.</title>
        <authorList>
            <person name="Tsai I.J."/>
        </authorList>
    </citation>
    <scope>NUCLEOTIDE SEQUENCE</scope>
    <source>
        <strain evidence="7">171206Taipei</strain>
    </source>
</reference>
<evidence type="ECO:0000256" key="1">
    <source>
        <dbReference type="ARBA" id="ARBA00004141"/>
    </source>
</evidence>
<gene>
    <name evidence="7" type="ORF">MIND_01044500</name>
</gene>
<evidence type="ECO:0000313" key="7">
    <source>
        <dbReference type="EMBL" id="KAF7295062.1"/>
    </source>
</evidence>
<evidence type="ECO:0008006" key="9">
    <source>
        <dbReference type="Google" id="ProtNLM"/>
    </source>
</evidence>
<keyword evidence="2 6" id="KW-0812">Transmembrane</keyword>
<evidence type="ECO:0000256" key="5">
    <source>
        <dbReference type="SAM" id="MobiDB-lite"/>
    </source>
</evidence>
<dbReference type="GO" id="GO:0016020">
    <property type="term" value="C:membrane"/>
    <property type="evidence" value="ECO:0007669"/>
    <property type="project" value="UniProtKB-SubCell"/>
</dbReference>
<dbReference type="AlphaFoldDB" id="A0A8H6SB36"/>
<name>A0A8H6SB36_9AGAR</name>
<accession>A0A8H6SB36</accession>